<dbReference type="Pfam" id="PF00126">
    <property type="entry name" value="HTH_1"/>
    <property type="match status" value="1"/>
</dbReference>
<dbReference type="SUPFAM" id="SSF53850">
    <property type="entry name" value="Periplasmic binding protein-like II"/>
    <property type="match status" value="1"/>
</dbReference>
<dbReference type="InterPro" id="IPR036388">
    <property type="entry name" value="WH-like_DNA-bd_sf"/>
</dbReference>
<dbReference type="Gene3D" id="1.10.10.10">
    <property type="entry name" value="Winged helix-like DNA-binding domain superfamily/Winged helix DNA-binding domain"/>
    <property type="match status" value="1"/>
</dbReference>
<accession>A0ABW0CZ36</accession>
<dbReference type="SUPFAM" id="SSF46785">
    <property type="entry name" value="Winged helix' DNA-binding domain"/>
    <property type="match status" value="1"/>
</dbReference>
<dbReference type="PROSITE" id="PS50931">
    <property type="entry name" value="HTH_LYSR"/>
    <property type="match status" value="1"/>
</dbReference>
<name>A0ABW0CZ36_STRFI</name>
<dbReference type="PANTHER" id="PTHR30346:SF28">
    <property type="entry name" value="HTH-TYPE TRANSCRIPTIONAL REGULATOR CYNR"/>
    <property type="match status" value="1"/>
</dbReference>
<evidence type="ECO:0000256" key="1">
    <source>
        <dbReference type="ARBA" id="ARBA00009437"/>
    </source>
</evidence>
<comment type="similarity">
    <text evidence="1">Belongs to the LysR transcriptional regulatory family.</text>
</comment>
<protein>
    <submittedName>
        <fullName evidence="7">LysR family transcriptional regulator</fullName>
    </submittedName>
</protein>
<evidence type="ECO:0000313" key="7">
    <source>
        <dbReference type="EMBL" id="MFC5223324.1"/>
    </source>
</evidence>
<dbReference type="PRINTS" id="PR00039">
    <property type="entry name" value="HTHLYSR"/>
</dbReference>
<dbReference type="PANTHER" id="PTHR30346">
    <property type="entry name" value="TRANSCRIPTIONAL DUAL REGULATOR HCAR-RELATED"/>
    <property type="match status" value="1"/>
</dbReference>
<organism evidence="7 8">
    <name type="scientific">Streptomyces fimbriatus</name>
    <dbReference type="NCBI Taxonomy" id="68197"/>
    <lineage>
        <taxon>Bacteria</taxon>
        <taxon>Bacillati</taxon>
        <taxon>Actinomycetota</taxon>
        <taxon>Actinomycetes</taxon>
        <taxon>Kitasatosporales</taxon>
        <taxon>Streptomycetaceae</taxon>
        <taxon>Streptomyces</taxon>
    </lineage>
</organism>
<gene>
    <name evidence="7" type="ORF">ACFPN6_01665</name>
</gene>
<dbReference type="InterPro" id="IPR036390">
    <property type="entry name" value="WH_DNA-bd_sf"/>
</dbReference>
<feature type="domain" description="HTH lysR-type" evidence="6">
    <location>
        <begin position="1"/>
        <end position="58"/>
    </location>
</feature>
<evidence type="ECO:0000256" key="5">
    <source>
        <dbReference type="SAM" id="MobiDB-lite"/>
    </source>
</evidence>
<comment type="caution">
    <text evidence="7">The sequence shown here is derived from an EMBL/GenBank/DDBJ whole genome shotgun (WGS) entry which is preliminary data.</text>
</comment>
<feature type="region of interest" description="Disordered" evidence="5">
    <location>
        <begin position="289"/>
        <end position="308"/>
    </location>
</feature>
<evidence type="ECO:0000313" key="8">
    <source>
        <dbReference type="Proteomes" id="UP001596156"/>
    </source>
</evidence>
<dbReference type="RefSeq" id="WP_344642985.1">
    <property type="nucleotide sequence ID" value="NZ_BAAASS010000003.1"/>
</dbReference>
<proteinExistence type="inferred from homology"/>
<reference evidence="8" key="1">
    <citation type="journal article" date="2019" name="Int. J. Syst. Evol. Microbiol.">
        <title>The Global Catalogue of Microorganisms (GCM) 10K type strain sequencing project: providing services to taxonomists for standard genome sequencing and annotation.</title>
        <authorList>
            <consortium name="The Broad Institute Genomics Platform"/>
            <consortium name="The Broad Institute Genome Sequencing Center for Infectious Disease"/>
            <person name="Wu L."/>
            <person name="Ma J."/>
        </authorList>
    </citation>
    <scope>NUCLEOTIDE SEQUENCE [LARGE SCALE GENOMIC DNA]</scope>
    <source>
        <strain evidence="8">CCM 8479</strain>
    </source>
</reference>
<dbReference type="Pfam" id="PF03466">
    <property type="entry name" value="LysR_substrate"/>
    <property type="match status" value="1"/>
</dbReference>
<evidence type="ECO:0000259" key="6">
    <source>
        <dbReference type="PROSITE" id="PS50931"/>
    </source>
</evidence>
<dbReference type="Proteomes" id="UP001596156">
    <property type="component" value="Unassembled WGS sequence"/>
</dbReference>
<keyword evidence="3" id="KW-0238">DNA-binding</keyword>
<evidence type="ECO:0000256" key="4">
    <source>
        <dbReference type="ARBA" id="ARBA00023163"/>
    </source>
</evidence>
<dbReference type="Gene3D" id="3.40.190.290">
    <property type="match status" value="1"/>
</dbReference>
<dbReference type="InterPro" id="IPR005119">
    <property type="entry name" value="LysR_subst-bd"/>
</dbReference>
<keyword evidence="4" id="KW-0804">Transcription</keyword>
<keyword evidence="2" id="KW-0805">Transcription regulation</keyword>
<sequence>MELRQLKYFVAVAEEANFTRAAERVHISQPGISAQIRQLEQHLGATLINRSGRTAGLTAVGEVVLGHARAVLAAAEGLREAVDEMNGLVRGGLVVGMVTSCTITPLFDALSAFRRAHPGVELSLVEDDSAELVERVRAGTVDLALIGAAGGPPRDLDGWPVISEPLVAAVPLDHPLADREAITLTELCGEPVICLPRGTGIRAVLDRAAAAQGLTPAVALQASAPGAVIDLALRGLGVAVLSRSMVADHAGLRGLPLTDADIPAVLALISAPTKSPALRELLTHCHRSFGPHAEHGGRAGTARRLPQP</sequence>
<dbReference type="InterPro" id="IPR000847">
    <property type="entry name" value="LysR_HTH_N"/>
</dbReference>
<dbReference type="EMBL" id="JBHSKL010000003">
    <property type="protein sequence ID" value="MFC5223324.1"/>
    <property type="molecule type" value="Genomic_DNA"/>
</dbReference>
<evidence type="ECO:0000256" key="2">
    <source>
        <dbReference type="ARBA" id="ARBA00023015"/>
    </source>
</evidence>
<keyword evidence="8" id="KW-1185">Reference proteome</keyword>
<evidence type="ECO:0000256" key="3">
    <source>
        <dbReference type="ARBA" id="ARBA00023125"/>
    </source>
</evidence>